<keyword evidence="5" id="KW-0489">Methyltransferase</keyword>
<dbReference type="Gene3D" id="1.20.120.1630">
    <property type="match status" value="1"/>
</dbReference>
<feature type="transmembrane region" description="Helical" evidence="12">
    <location>
        <begin position="116"/>
        <end position="147"/>
    </location>
</feature>
<dbReference type="GO" id="GO:0016020">
    <property type="term" value="C:membrane"/>
    <property type="evidence" value="ECO:0007669"/>
    <property type="project" value="UniProtKB-SubCell"/>
</dbReference>
<dbReference type="Proteomes" id="UP000181898">
    <property type="component" value="Chromosome"/>
</dbReference>
<feature type="domain" description="NnrU" evidence="13">
    <location>
        <begin position="51"/>
        <end position="187"/>
    </location>
</feature>
<dbReference type="PANTHER" id="PTHR31040">
    <property type="entry name" value="NURIM"/>
    <property type="match status" value="1"/>
</dbReference>
<feature type="transmembrane region" description="Helical" evidence="12">
    <location>
        <begin position="193"/>
        <end position="212"/>
    </location>
</feature>
<dbReference type="PANTHER" id="PTHR31040:SF1">
    <property type="entry name" value="NURIM"/>
    <property type="match status" value="1"/>
</dbReference>
<dbReference type="KEGG" id="ten:LPB136_11690"/>
<comment type="similarity">
    <text evidence="3">Belongs to the nurim family.</text>
</comment>
<evidence type="ECO:0000256" key="10">
    <source>
        <dbReference type="ARBA" id="ARBA00023136"/>
    </source>
</evidence>
<comment type="subcellular location">
    <subcellularLocation>
        <location evidence="2">Membrane</location>
        <topology evidence="2">Multi-pass membrane protein</topology>
    </subcellularLocation>
</comment>
<evidence type="ECO:0000256" key="5">
    <source>
        <dbReference type="ARBA" id="ARBA00022603"/>
    </source>
</evidence>
<dbReference type="Pfam" id="PF07298">
    <property type="entry name" value="NnrU"/>
    <property type="match status" value="1"/>
</dbReference>
<feature type="transmembrane region" description="Helical" evidence="12">
    <location>
        <begin position="45"/>
        <end position="63"/>
    </location>
</feature>
<proteinExistence type="inferred from homology"/>
<keyword evidence="15" id="KW-1185">Reference proteome</keyword>
<keyword evidence="10 12" id="KW-0472">Membrane</keyword>
<evidence type="ECO:0000256" key="2">
    <source>
        <dbReference type="ARBA" id="ARBA00004141"/>
    </source>
</evidence>
<dbReference type="STRING" id="1850252.LPB136_11690"/>
<dbReference type="AlphaFoldDB" id="A0A1L3JLF9"/>
<evidence type="ECO:0000256" key="7">
    <source>
        <dbReference type="ARBA" id="ARBA00022691"/>
    </source>
</evidence>
<evidence type="ECO:0000256" key="12">
    <source>
        <dbReference type="SAM" id="Phobius"/>
    </source>
</evidence>
<dbReference type="GO" id="GO:0032259">
    <property type="term" value="P:methylation"/>
    <property type="evidence" value="ECO:0007669"/>
    <property type="project" value="UniProtKB-KW"/>
</dbReference>
<evidence type="ECO:0000256" key="3">
    <source>
        <dbReference type="ARBA" id="ARBA00010631"/>
    </source>
</evidence>
<evidence type="ECO:0000256" key="8">
    <source>
        <dbReference type="ARBA" id="ARBA00022692"/>
    </source>
</evidence>
<dbReference type="InterPro" id="IPR033580">
    <property type="entry name" value="Nurim-like"/>
</dbReference>
<evidence type="ECO:0000256" key="11">
    <source>
        <dbReference type="ARBA" id="ARBA00048134"/>
    </source>
</evidence>
<accession>A0A1L3JLF9</accession>
<evidence type="ECO:0000313" key="15">
    <source>
        <dbReference type="Proteomes" id="UP000181898"/>
    </source>
</evidence>
<sequence length="243" mass="28233">MKKLLILVFGIASYFIFFATFLYSIAFVGNLFVTKTIDTGETSSYAIVINLLLLTVFALQHSIMARPGFKKWWNTIFGASMERSIYVLFSSLALILIYWKWQPMTAIVWNVEGELYATIITCIFWLGWAIVLISTFLISHFHLFGLLQVFQNFKSKTLTDPQFKMNFFYSLVRHPLMLGFVIAFWATPIMTQGHLLFAAVTTIYIFVAVKFLEEKDLLKIHGENYRDYQKSTPMIIPFTKFKK</sequence>
<dbReference type="EMBL" id="CP018155">
    <property type="protein sequence ID" value="APG65985.1"/>
    <property type="molecule type" value="Genomic_DNA"/>
</dbReference>
<dbReference type="NCBIfam" id="NF045656">
    <property type="entry name" value="MeththiolMtaseMddA"/>
    <property type="match status" value="1"/>
</dbReference>
<gene>
    <name evidence="14" type="ORF">LPB136_11690</name>
</gene>
<feature type="transmembrane region" description="Helical" evidence="12">
    <location>
        <begin position="7"/>
        <end position="33"/>
    </location>
</feature>
<evidence type="ECO:0000259" key="13">
    <source>
        <dbReference type="Pfam" id="PF07298"/>
    </source>
</evidence>
<dbReference type="InterPro" id="IPR054700">
    <property type="entry name" value="MddA"/>
</dbReference>
<keyword evidence="6" id="KW-0808">Transferase</keyword>
<dbReference type="EC" id="2.1.1.334" evidence="4"/>
<dbReference type="OrthoDB" id="9809773at2"/>
<protein>
    <recommendedName>
        <fullName evidence="4">methanethiol S-methyltransferase</fullName>
        <ecNumber evidence="4">2.1.1.334</ecNumber>
    </recommendedName>
</protein>
<feature type="transmembrane region" description="Helical" evidence="12">
    <location>
        <begin position="167"/>
        <end position="187"/>
    </location>
</feature>
<reference evidence="14 15" key="1">
    <citation type="submission" date="2016-11" db="EMBL/GenBank/DDBJ databases">
        <title>Tenacibaculum sp. LPB0136, isolated from marine environment.</title>
        <authorList>
            <person name="Kim E."/>
            <person name="Yi H."/>
        </authorList>
    </citation>
    <scope>NUCLEOTIDE SEQUENCE [LARGE SCALE GENOMIC DNA]</scope>
    <source>
        <strain evidence="14 15">LPB0136</strain>
    </source>
</reference>
<evidence type="ECO:0000256" key="9">
    <source>
        <dbReference type="ARBA" id="ARBA00022989"/>
    </source>
</evidence>
<dbReference type="GO" id="GO:0008168">
    <property type="term" value="F:methyltransferase activity"/>
    <property type="evidence" value="ECO:0007669"/>
    <property type="project" value="UniProtKB-KW"/>
</dbReference>
<comment type="function">
    <text evidence="1">Catalyzes the methylation of methanethiol (MeSH) to yield dimethylsulphide (DMS).</text>
</comment>
<name>A0A1L3JLF9_9FLAO</name>
<keyword evidence="7" id="KW-0949">S-adenosyl-L-methionine</keyword>
<comment type="catalytic activity">
    <reaction evidence="11">
        <text>methanethiol + S-adenosyl-L-methionine = dimethyl sulfide + S-adenosyl-L-homocysteine + H(+)</text>
        <dbReference type="Rhea" id="RHEA:50428"/>
        <dbReference type="ChEBI" id="CHEBI:15378"/>
        <dbReference type="ChEBI" id="CHEBI:16007"/>
        <dbReference type="ChEBI" id="CHEBI:17437"/>
        <dbReference type="ChEBI" id="CHEBI:57856"/>
        <dbReference type="ChEBI" id="CHEBI:59789"/>
        <dbReference type="EC" id="2.1.1.334"/>
    </reaction>
</comment>
<evidence type="ECO:0000256" key="1">
    <source>
        <dbReference type="ARBA" id="ARBA00002096"/>
    </source>
</evidence>
<feature type="transmembrane region" description="Helical" evidence="12">
    <location>
        <begin position="84"/>
        <end position="101"/>
    </location>
</feature>
<keyword evidence="8 12" id="KW-0812">Transmembrane</keyword>
<keyword evidence="9 12" id="KW-1133">Transmembrane helix</keyword>
<dbReference type="InterPro" id="IPR009915">
    <property type="entry name" value="NnrU_dom"/>
</dbReference>
<evidence type="ECO:0000256" key="6">
    <source>
        <dbReference type="ARBA" id="ARBA00022679"/>
    </source>
</evidence>
<organism evidence="14 15">
    <name type="scientific">Tenacibaculum todarodis</name>
    <dbReference type="NCBI Taxonomy" id="1850252"/>
    <lineage>
        <taxon>Bacteria</taxon>
        <taxon>Pseudomonadati</taxon>
        <taxon>Bacteroidota</taxon>
        <taxon>Flavobacteriia</taxon>
        <taxon>Flavobacteriales</taxon>
        <taxon>Flavobacteriaceae</taxon>
        <taxon>Tenacibaculum</taxon>
    </lineage>
</organism>
<evidence type="ECO:0000313" key="14">
    <source>
        <dbReference type="EMBL" id="APG65985.1"/>
    </source>
</evidence>
<evidence type="ECO:0000256" key="4">
    <source>
        <dbReference type="ARBA" id="ARBA00012149"/>
    </source>
</evidence>
<dbReference type="RefSeq" id="WP_072556507.1">
    <property type="nucleotide sequence ID" value="NZ_CP018155.1"/>
</dbReference>